<dbReference type="Proteomes" id="UP000615755">
    <property type="component" value="Unassembled WGS sequence"/>
</dbReference>
<protein>
    <recommendedName>
        <fullName evidence="1">Transposase IS801/IS1294 domain-containing protein</fullName>
    </recommendedName>
</protein>
<sequence>MSESRLVLVNKQSVCFKYRNYADKHSEKVMILSCSEFLRRYLQYVLPKGFMRIRHYGFLANACCKRKLELIKGQGPNLCKVKKKRQKRVTTSTLAL</sequence>
<dbReference type="PANTHER" id="PTHR37023">
    <property type="entry name" value="TRANSPOSASE"/>
    <property type="match status" value="1"/>
</dbReference>
<dbReference type="RefSeq" id="WP_192508566.1">
    <property type="nucleotide sequence ID" value="NZ_AQGV01000012.1"/>
</dbReference>
<accession>A0ABR9ECG3</accession>
<dbReference type="InterPro" id="IPR007069">
    <property type="entry name" value="Transposase_32"/>
</dbReference>
<reference evidence="2 3" key="1">
    <citation type="submission" date="2015-03" db="EMBL/GenBank/DDBJ databases">
        <title>Genome sequence of Pseudoalteromonas aurantia.</title>
        <authorList>
            <person name="Xie B.-B."/>
            <person name="Rong J.-C."/>
            <person name="Qin Q.-L."/>
            <person name="Zhang Y.-Z."/>
        </authorList>
    </citation>
    <scope>NUCLEOTIDE SEQUENCE [LARGE SCALE GENOMIC DNA]</scope>
    <source>
        <strain evidence="2 3">208</strain>
    </source>
</reference>
<evidence type="ECO:0000259" key="1">
    <source>
        <dbReference type="Pfam" id="PF04986"/>
    </source>
</evidence>
<evidence type="ECO:0000313" key="3">
    <source>
        <dbReference type="Proteomes" id="UP000615755"/>
    </source>
</evidence>
<name>A0ABR9ECG3_9GAMM</name>
<organism evidence="2 3">
    <name type="scientific">Pseudoalteromonas aurantia 208</name>
    <dbReference type="NCBI Taxonomy" id="1314867"/>
    <lineage>
        <taxon>Bacteria</taxon>
        <taxon>Pseudomonadati</taxon>
        <taxon>Pseudomonadota</taxon>
        <taxon>Gammaproteobacteria</taxon>
        <taxon>Alteromonadales</taxon>
        <taxon>Pseudoalteromonadaceae</taxon>
        <taxon>Pseudoalteromonas</taxon>
    </lineage>
</organism>
<gene>
    <name evidence="2" type="ORF">PAUR_a2349</name>
</gene>
<dbReference type="EMBL" id="AQGV01000012">
    <property type="protein sequence ID" value="MBE0368685.1"/>
    <property type="molecule type" value="Genomic_DNA"/>
</dbReference>
<evidence type="ECO:0000313" key="2">
    <source>
        <dbReference type="EMBL" id="MBE0368685.1"/>
    </source>
</evidence>
<comment type="caution">
    <text evidence="2">The sequence shown here is derived from an EMBL/GenBank/DDBJ whole genome shotgun (WGS) entry which is preliminary data.</text>
</comment>
<dbReference type="Pfam" id="PF04986">
    <property type="entry name" value="Y2_Tnp"/>
    <property type="match status" value="1"/>
</dbReference>
<proteinExistence type="predicted"/>
<keyword evidence="3" id="KW-1185">Reference proteome</keyword>
<dbReference type="PANTHER" id="PTHR37023:SF1">
    <property type="entry name" value="ISSOD25 TRANSPOSASE TNPA_ISSOD25"/>
    <property type="match status" value="1"/>
</dbReference>
<feature type="domain" description="Transposase IS801/IS1294" evidence="1">
    <location>
        <begin position="2"/>
        <end position="65"/>
    </location>
</feature>